<feature type="signal peptide" evidence="1">
    <location>
        <begin position="1"/>
        <end position="20"/>
    </location>
</feature>
<sequence length="51" mass="5814">MRYLCVVVALVCGLLSQAFAGDFWQKAKAVFEGKKQQDGRGRIRDLWVNQL</sequence>
<keyword evidence="1" id="KW-0732">Signal</keyword>
<feature type="chain" id="PRO_5035304391" evidence="1">
    <location>
        <begin position="21"/>
        <end position="51"/>
    </location>
</feature>
<dbReference type="Proteomes" id="UP000636949">
    <property type="component" value="Unassembled WGS sequence"/>
</dbReference>
<evidence type="ECO:0000313" key="3">
    <source>
        <dbReference type="Proteomes" id="UP000636949"/>
    </source>
</evidence>
<dbReference type="RefSeq" id="WP_157968372.1">
    <property type="nucleotide sequence ID" value="NZ_BMJS01000073.1"/>
</dbReference>
<evidence type="ECO:0000256" key="1">
    <source>
        <dbReference type="SAM" id="SignalP"/>
    </source>
</evidence>
<proteinExistence type="predicted"/>
<dbReference type="EMBL" id="BMJS01000073">
    <property type="protein sequence ID" value="GGG08594.1"/>
    <property type="molecule type" value="Genomic_DNA"/>
</dbReference>
<organism evidence="2 3">
    <name type="scientific">Cysteiniphilum litorale</name>
    <dbReference type="NCBI Taxonomy" id="2056700"/>
    <lineage>
        <taxon>Bacteria</taxon>
        <taxon>Pseudomonadati</taxon>
        <taxon>Pseudomonadota</taxon>
        <taxon>Gammaproteobacteria</taxon>
        <taxon>Thiotrichales</taxon>
        <taxon>Fastidiosibacteraceae</taxon>
        <taxon>Cysteiniphilum</taxon>
    </lineage>
</organism>
<evidence type="ECO:0000313" key="2">
    <source>
        <dbReference type="EMBL" id="GGG08594.1"/>
    </source>
</evidence>
<name>A0A8J2Z732_9GAMM</name>
<reference evidence="2" key="1">
    <citation type="journal article" date="2014" name="Int. J. Syst. Evol. Microbiol.">
        <title>Complete genome sequence of Corynebacterium casei LMG S-19264T (=DSM 44701T), isolated from a smear-ripened cheese.</title>
        <authorList>
            <consortium name="US DOE Joint Genome Institute (JGI-PGF)"/>
            <person name="Walter F."/>
            <person name="Albersmeier A."/>
            <person name="Kalinowski J."/>
            <person name="Ruckert C."/>
        </authorList>
    </citation>
    <scope>NUCLEOTIDE SEQUENCE</scope>
    <source>
        <strain evidence="2">CGMCC 1.15758</strain>
    </source>
</reference>
<reference evidence="2" key="2">
    <citation type="submission" date="2020-09" db="EMBL/GenBank/DDBJ databases">
        <authorList>
            <person name="Sun Q."/>
            <person name="Zhou Y."/>
        </authorList>
    </citation>
    <scope>NUCLEOTIDE SEQUENCE</scope>
    <source>
        <strain evidence="2">CGMCC 1.15758</strain>
    </source>
</reference>
<protein>
    <submittedName>
        <fullName evidence="2">Uncharacterized protein</fullName>
    </submittedName>
</protein>
<gene>
    <name evidence="2" type="ORF">GCM10010995_27680</name>
</gene>
<accession>A0A8J2Z732</accession>
<keyword evidence="3" id="KW-1185">Reference proteome</keyword>
<comment type="caution">
    <text evidence="2">The sequence shown here is derived from an EMBL/GenBank/DDBJ whole genome shotgun (WGS) entry which is preliminary data.</text>
</comment>
<dbReference type="AlphaFoldDB" id="A0A8J2Z732"/>